<evidence type="ECO:0000256" key="3">
    <source>
        <dbReference type="ARBA" id="ARBA00017057"/>
    </source>
</evidence>
<dbReference type="AlphaFoldDB" id="C1BNV3"/>
<gene>
    <name evidence="10" type="primary">SPCS2</name>
</gene>
<sequence length="190" mass="21352">MASKKPVEDPVKICKWDGIAVKNALDDGIRSILINALPYTEDVSLLDGRLFICATAVAVAMFALLWDFLYPFPLSRPVLIFCVGTYFFLMVVFTLYTTYKIKGIFGVFIQKDPAGLDPDCRWEASSNMKKFDDMYELTLTFSDGNMKRLESSLNTSVGAFFDENGVLCMDLLQDAVLKLHGSIENDKKEL</sequence>
<evidence type="ECO:0000256" key="5">
    <source>
        <dbReference type="ARBA" id="ARBA00022824"/>
    </source>
</evidence>
<dbReference type="GO" id="GO:0006465">
    <property type="term" value="P:signal peptide processing"/>
    <property type="evidence" value="ECO:0007669"/>
    <property type="project" value="UniProtKB-UniRule"/>
</dbReference>
<feature type="transmembrane region" description="Helical" evidence="9">
    <location>
        <begin position="78"/>
        <end position="99"/>
    </location>
</feature>
<protein>
    <recommendedName>
        <fullName evidence="3 9">Signal peptidase complex subunit 2</fullName>
    </recommendedName>
</protein>
<evidence type="ECO:0000256" key="6">
    <source>
        <dbReference type="ARBA" id="ARBA00022989"/>
    </source>
</evidence>
<dbReference type="GO" id="GO:0008233">
    <property type="term" value="F:peptidase activity"/>
    <property type="evidence" value="ECO:0007669"/>
    <property type="project" value="UniProtKB-UniRule"/>
</dbReference>
<dbReference type="EMBL" id="BT076282">
    <property type="protein sequence ID" value="ACO10706.1"/>
    <property type="molecule type" value="mRNA"/>
</dbReference>
<dbReference type="PANTHER" id="PTHR13085:SF0">
    <property type="entry name" value="SIGNAL PEPTIDASE COMPLEX SUBUNIT 2"/>
    <property type="match status" value="1"/>
</dbReference>
<evidence type="ECO:0000256" key="9">
    <source>
        <dbReference type="RuleBase" id="RU368033"/>
    </source>
</evidence>
<dbReference type="GO" id="GO:0005787">
    <property type="term" value="C:signal peptidase complex"/>
    <property type="evidence" value="ECO:0007669"/>
    <property type="project" value="UniProtKB-UniRule"/>
</dbReference>
<keyword evidence="6 9" id="KW-1133">Transmembrane helix</keyword>
<dbReference type="InterPro" id="IPR009582">
    <property type="entry name" value="Spc2/SPCS2"/>
</dbReference>
<name>C1BNV3_CALRO</name>
<reference evidence="10" key="1">
    <citation type="submission" date="2009-03" db="EMBL/GenBank/DDBJ databases">
        <title>Caligus rogercresseyi ESTs and full-length cDNAs.</title>
        <authorList>
            <person name="Yasuike M."/>
            <person name="von Schalburg K."/>
            <person name="Cooper G."/>
            <person name="Leong J."/>
            <person name="Jones S.R.M."/>
            <person name="Koop B.F."/>
        </authorList>
    </citation>
    <scope>NUCLEOTIDE SEQUENCE</scope>
    <source>
        <tissue evidence="10">Whole tissue</tissue>
    </source>
</reference>
<dbReference type="GO" id="GO:0045047">
    <property type="term" value="P:protein targeting to ER"/>
    <property type="evidence" value="ECO:0007669"/>
    <property type="project" value="TreeGrafter"/>
</dbReference>
<accession>C1BNV3</accession>
<dbReference type="PANTHER" id="PTHR13085">
    <property type="entry name" value="MICROSOMAL SIGNAL PEPTIDASE 25 KDA SUBUNIT"/>
    <property type="match status" value="1"/>
</dbReference>
<evidence type="ECO:0000256" key="4">
    <source>
        <dbReference type="ARBA" id="ARBA00022692"/>
    </source>
</evidence>
<evidence type="ECO:0000256" key="8">
    <source>
        <dbReference type="ARBA" id="ARBA00045608"/>
    </source>
</evidence>
<organism evidence="10">
    <name type="scientific">Caligus rogercresseyi</name>
    <name type="common">Sea louse</name>
    <dbReference type="NCBI Taxonomy" id="217165"/>
    <lineage>
        <taxon>Eukaryota</taxon>
        <taxon>Metazoa</taxon>
        <taxon>Ecdysozoa</taxon>
        <taxon>Arthropoda</taxon>
        <taxon>Crustacea</taxon>
        <taxon>Multicrustacea</taxon>
        <taxon>Hexanauplia</taxon>
        <taxon>Copepoda</taxon>
        <taxon>Siphonostomatoida</taxon>
        <taxon>Caligidae</taxon>
        <taxon>Caligus</taxon>
    </lineage>
</organism>
<keyword evidence="7 9" id="KW-0472">Membrane</keyword>
<comment type="similarity">
    <text evidence="2 9">Belongs to the SPCS2 family.</text>
</comment>
<evidence type="ECO:0000313" key="10">
    <source>
        <dbReference type="EMBL" id="ACO10706.1"/>
    </source>
</evidence>
<evidence type="ECO:0000256" key="7">
    <source>
        <dbReference type="ARBA" id="ARBA00023136"/>
    </source>
</evidence>
<feature type="transmembrane region" description="Helical" evidence="9">
    <location>
        <begin position="50"/>
        <end position="72"/>
    </location>
</feature>
<proteinExistence type="evidence at transcript level"/>
<evidence type="ECO:0000256" key="1">
    <source>
        <dbReference type="ARBA" id="ARBA00004477"/>
    </source>
</evidence>
<comment type="subcellular location">
    <subcellularLocation>
        <location evidence="1 9">Endoplasmic reticulum membrane</location>
        <topology evidence="1 9">Multi-pass membrane protein</topology>
    </subcellularLocation>
</comment>
<keyword evidence="5 9" id="KW-0256">Endoplasmic reticulum</keyword>
<evidence type="ECO:0000256" key="2">
    <source>
        <dbReference type="ARBA" id="ARBA00007324"/>
    </source>
</evidence>
<comment type="function">
    <text evidence="8 9">Component of the signal peptidase complex (SPC) which catalyzes the cleavage of N-terminal signal sequences from nascent proteins as they are translocated into the lumen of the endoplasmic reticulum. Enhances the enzymatic activity of SPC and facilitates the interactions between different components of the translocation site.</text>
</comment>
<keyword evidence="4 9" id="KW-0812">Transmembrane</keyword>
<dbReference type="Pfam" id="PF06703">
    <property type="entry name" value="SPC25"/>
    <property type="match status" value="1"/>
</dbReference>